<reference evidence="3" key="1">
    <citation type="journal article" date="2010" name="Genome Res.">
        <title>Population genomic sequencing of Coccidioides fungi reveals recent hybridization and transposon control.</title>
        <authorList>
            <person name="Neafsey D.E."/>
            <person name="Barker B.M."/>
            <person name="Sharpton T.J."/>
            <person name="Stajich J.E."/>
            <person name="Park D.J."/>
            <person name="Whiston E."/>
            <person name="Hung C.-Y."/>
            <person name="McMahan C."/>
            <person name="White J."/>
            <person name="Sykes S."/>
            <person name="Heiman D."/>
            <person name="Young S."/>
            <person name="Zeng Q."/>
            <person name="Abouelleil A."/>
            <person name="Aftuck L."/>
            <person name="Bessette D."/>
            <person name="Brown A."/>
            <person name="FitzGerald M."/>
            <person name="Lui A."/>
            <person name="Macdonald J.P."/>
            <person name="Priest M."/>
            <person name="Orbach M.J."/>
            <person name="Galgiani J.N."/>
            <person name="Kirkland T.N."/>
            <person name="Cole G.T."/>
            <person name="Birren B.W."/>
            <person name="Henn M.R."/>
            <person name="Taylor J.W."/>
            <person name="Rounsley S.D."/>
        </authorList>
    </citation>
    <scope>NUCLEOTIDE SEQUENCE [LARGE SCALE GENOMIC DNA]</scope>
    <source>
        <strain evidence="3">RMSCC 2394</strain>
    </source>
</reference>
<dbReference type="EMBL" id="DS028093">
    <property type="protein sequence ID" value="KMP00078.1"/>
    <property type="molecule type" value="Genomic_DNA"/>
</dbReference>
<evidence type="ECO:0000256" key="1">
    <source>
        <dbReference type="SAM" id="MobiDB-lite"/>
    </source>
</evidence>
<evidence type="ECO:0000313" key="2">
    <source>
        <dbReference type="EMBL" id="KMP00078.1"/>
    </source>
</evidence>
<gene>
    <name evidence="2" type="ORF">CIRG_00219</name>
</gene>
<proteinExistence type="predicted"/>
<name>A0A0J6Y0K3_COCIT</name>
<accession>A0A0J6Y0K3</accession>
<protein>
    <submittedName>
        <fullName evidence="2">Uncharacterized protein</fullName>
    </submittedName>
</protein>
<organism evidence="2 3">
    <name type="scientific">Coccidioides immitis RMSCC 2394</name>
    <dbReference type="NCBI Taxonomy" id="404692"/>
    <lineage>
        <taxon>Eukaryota</taxon>
        <taxon>Fungi</taxon>
        <taxon>Dikarya</taxon>
        <taxon>Ascomycota</taxon>
        <taxon>Pezizomycotina</taxon>
        <taxon>Eurotiomycetes</taxon>
        <taxon>Eurotiomycetidae</taxon>
        <taxon>Onygenales</taxon>
        <taxon>Onygenaceae</taxon>
        <taxon>Coccidioides</taxon>
    </lineage>
</organism>
<evidence type="ECO:0000313" key="3">
    <source>
        <dbReference type="Proteomes" id="UP000054565"/>
    </source>
</evidence>
<feature type="compositionally biased region" description="Polar residues" evidence="1">
    <location>
        <begin position="96"/>
        <end position="106"/>
    </location>
</feature>
<dbReference type="AlphaFoldDB" id="A0A0J6Y0K3"/>
<dbReference type="Proteomes" id="UP000054565">
    <property type="component" value="Unassembled WGS sequence"/>
</dbReference>
<sequence>MASAVHCFIEWSQLQHMAPQPVSGELHCDSEIQPRAQFCDTQVTVQLWQQALEPTVPIHREIGMPDDISEAGQESDGANRIRPSTAFPFSAVFATSNFQPPQQQTRPAEPATRQPARRLACGQWAVLRTGG</sequence>
<feature type="region of interest" description="Disordered" evidence="1">
    <location>
        <begin position="96"/>
        <end position="117"/>
    </location>
</feature>